<gene>
    <name evidence="1" type="ORF">PIIN_03799</name>
</gene>
<evidence type="ECO:0000313" key="1">
    <source>
        <dbReference type="EMBL" id="CCA69860.1"/>
    </source>
</evidence>
<protein>
    <submittedName>
        <fullName evidence="1">Uncharacterized protein</fullName>
    </submittedName>
</protein>
<evidence type="ECO:0000313" key="2">
    <source>
        <dbReference type="Proteomes" id="UP000007148"/>
    </source>
</evidence>
<sequence length="94" mass="10796">MGLLLPIKSTRNTRSCKPPGRIVECRAGYARTRLVDERERKALRATRTRGGDKRPIRTLRKLPIRRARIFTDGAWRADANRLELLARVGMLDRG</sequence>
<dbReference type="HOGENOM" id="CLU_2386991_0_0_1"/>
<keyword evidence="2" id="KW-1185">Reference proteome</keyword>
<dbReference type="AlphaFoldDB" id="G4TEW7"/>
<proteinExistence type="predicted"/>
<name>G4TEW7_SERID</name>
<dbReference type="InParanoid" id="G4TEW7"/>
<dbReference type="EMBL" id="CAFZ01000066">
    <property type="protein sequence ID" value="CCA69860.1"/>
    <property type="molecule type" value="Genomic_DNA"/>
</dbReference>
<organism evidence="1 2">
    <name type="scientific">Serendipita indica (strain DSM 11827)</name>
    <name type="common">Root endophyte fungus</name>
    <name type="synonym">Piriformospora indica</name>
    <dbReference type="NCBI Taxonomy" id="1109443"/>
    <lineage>
        <taxon>Eukaryota</taxon>
        <taxon>Fungi</taxon>
        <taxon>Dikarya</taxon>
        <taxon>Basidiomycota</taxon>
        <taxon>Agaricomycotina</taxon>
        <taxon>Agaricomycetes</taxon>
        <taxon>Sebacinales</taxon>
        <taxon>Serendipitaceae</taxon>
        <taxon>Serendipita</taxon>
    </lineage>
</organism>
<reference evidence="1 2" key="1">
    <citation type="journal article" date="2011" name="PLoS Pathog.">
        <title>Endophytic Life Strategies Decoded by Genome and Transcriptome Analyses of the Mutualistic Root Symbiont Piriformospora indica.</title>
        <authorList>
            <person name="Zuccaro A."/>
            <person name="Lahrmann U."/>
            <person name="Guldener U."/>
            <person name="Langen G."/>
            <person name="Pfiffi S."/>
            <person name="Biedenkopf D."/>
            <person name="Wong P."/>
            <person name="Samans B."/>
            <person name="Grimm C."/>
            <person name="Basiewicz M."/>
            <person name="Murat C."/>
            <person name="Martin F."/>
            <person name="Kogel K.H."/>
        </authorList>
    </citation>
    <scope>NUCLEOTIDE SEQUENCE [LARGE SCALE GENOMIC DNA]</scope>
    <source>
        <strain evidence="1 2">DSM 11827</strain>
    </source>
</reference>
<dbReference type="Proteomes" id="UP000007148">
    <property type="component" value="Unassembled WGS sequence"/>
</dbReference>
<accession>G4TEW7</accession>
<comment type="caution">
    <text evidence="1">The sequence shown here is derived from an EMBL/GenBank/DDBJ whole genome shotgun (WGS) entry which is preliminary data.</text>
</comment>